<dbReference type="Pfam" id="PF00732">
    <property type="entry name" value="GMC_oxred_N"/>
    <property type="match status" value="2"/>
</dbReference>
<feature type="transmembrane region" description="Helical" evidence="6">
    <location>
        <begin position="53"/>
        <end position="72"/>
    </location>
</feature>
<dbReference type="Gene3D" id="3.50.50.60">
    <property type="entry name" value="FAD/NAD(P)-binding domain"/>
    <property type="match status" value="3"/>
</dbReference>
<dbReference type="STRING" id="1890364.A0A2P6N635"/>
<dbReference type="PANTHER" id="PTHR11552:SF147">
    <property type="entry name" value="CHOLINE DEHYDROGENASE, MITOCHONDRIAL"/>
    <property type="match status" value="1"/>
</dbReference>
<dbReference type="GO" id="GO:0016614">
    <property type="term" value="F:oxidoreductase activity, acting on CH-OH group of donors"/>
    <property type="evidence" value="ECO:0007669"/>
    <property type="project" value="InterPro"/>
</dbReference>
<dbReference type="InterPro" id="IPR012132">
    <property type="entry name" value="GMC_OxRdtase"/>
</dbReference>
<gene>
    <name evidence="8" type="ORF">PROFUN_08169</name>
</gene>
<evidence type="ECO:0000313" key="9">
    <source>
        <dbReference type="Proteomes" id="UP000241769"/>
    </source>
</evidence>
<keyword evidence="6" id="KW-0812">Transmembrane</keyword>
<feature type="domain" description="Glucose-methanol-choline oxidoreductase N-terminal" evidence="7">
    <location>
        <begin position="188"/>
        <end position="211"/>
    </location>
</feature>
<dbReference type="InterPro" id="IPR000172">
    <property type="entry name" value="GMC_OxRdtase_N"/>
</dbReference>
<organism evidence="8 9">
    <name type="scientific">Planoprotostelium fungivorum</name>
    <dbReference type="NCBI Taxonomy" id="1890364"/>
    <lineage>
        <taxon>Eukaryota</taxon>
        <taxon>Amoebozoa</taxon>
        <taxon>Evosea</taxon>
        <taxon>Variosea</taxon>
        <taxon>Cavosteliida</taxon>
        <taxon>Cavosteliaceae</taxon>
        <taxon>Planoprotostelium</taxon>
    </lineage>
</organism>
<evidence type="ECO:0000256" key="4">
    <source>
        <dbReference type="ARBA" id="ARBA00022827"/>
    </source>
</evidence>
<dbReference type="InterPro" id="IPR036188">
    <property type="entry name" value="FAD/NAD-bd_sf"/>
</dbReference>
<sequence>MTRIGIFNGDSLFRNGDRVIKRNAVKTDSQETFIIQRENSQSSRTRATMKRHTSFFAAVFIGLTFLLAYSFIETSSDERLPTRGLLSKPDDDKFDIDNEYDYVIVGAGAAGCVIANRLSEGNRFSVLLLESGNADWNDPNIVDPAAYTGKANTFLNNVAPSQDGRYGWPTFTQADKSTYGQRSLVNTGKAIGGGTAVNNAMYVVGGSYVYDNYWPASWKYSNLKSYVASMAQFFTPYQGTARFPPQLAWLNAAKNIATRQMSSGQDDFLVNKGARSTASYIEDPSHVNGVNYNDVDGQNSVTVFAQFQTFQNPINSTNFKRRYAADYLDATILNRDTGKGVGNNRKLRVVSDASASRILFKKSHNKKPEAEKVVFYHSDERYTVKVKKEVIVAAGSFFSPAFLQRSGVGNADRLSTIGVKDIVYNNTAVGQNLRNHLKTWTILVGTGDSKDVSDFFSDYNANLPGYPLLRGGAFLSYHKLDPLRPNSTSTVSPRKYQVYISAAQNPVPANVVAAYKASPSAATSFSITADDVHFQTQGSVEIAHPTDPTVIPNIFQTIFQTYTADSRPAAQQFAAAAKFEASTIQALLGFDILYQFAQEMNSILASQGKNVTLKFGAPYDIDVKNFHDGLQRLGNSWYQLLWTWVTPTAQLSAQDALFRTAANNLILLLKSGAHLDGHPNGSNGIGLVVDDNLKVFGVNGVRVADNSISAASPGGNAAINAFIIGHHAAKLILQGN</sequence>
<dbReference type="PROSITE" id="PS00623">
    <property type="entry name" value="GMC_OXRED_1"/>
    <property type="match status" value="1"/>
</dbReference>
<evidence type="ECO:0000256" key="2">
    <source>
        <dbReference type="ARBA" id="ARBA00010790"/>
    </source>
</evidence>
<dbReference type="GO" id="GO:0050660">
    <property type="term" value="F:flavin adenine dinucleotide binding"/>
    <property type="evidence" value="ECO:0007669"/>
    <property type="project" value="InterPro"/>
</dbReference>
<evidence type="ECO:0000313" key="8">
    <source>
        <dbReference type="EMBL" id="PRP79408.1"/>
    </source>
</evidence>
<comment type="cofactor">
    <cofactor evidence="1">
        <name>FAD</name>
        <dbReference type="ChEBI" id="CHEBI:57692"/>
    </cofactor>
</comment>
<dbReference type="Pfam" id="PF05199">
    <property type="entry name" value="GMC_oxred_C"/>
    <property type="match status" value="1"/>
</dbReference>
<reference evidence="8 9" key="1">
    <citation type="journal article" date="2018" name="Genome Biol. Evol.">
        <title>Multiple Roots of Fruiting Body Formation in Amoebozoa.</title>
        <authorList>
            <person name="Hillmann F."/>
            <person name="Forbes G."/>
            <person name="Novohradska S."/>
            <person name="Ferling I."/>
            <person name="Riege K."/>
            <person name="Groth M."/>
            <person name="Westermann M."/>
            <person name="Marz M."/>
            <person name="Spaller T."/>
            <person name="Winckler T."/>
            <person name="Schaap P."/>
            <person name="Glockner G."/>
        </authorList>
    </citation>
    <scope>NUCLEOTIDE SEQUENCE [LARGE SCALE GENOMIC DNA]</scope>
    <source>
        <strain evidence="8 9">Jena</strain>
    </source>
</reference>
<name>A0A2P6N635_9EUKA</name>
<dbReference type="Proteomes" id="UP000241769">
    <property type="component" value="Unassembled WGS sequence"/>
</dbReference>
<comment type="similarity">
    <text evidence="2 5">Belongs to the GMC oxidoreductase family.</text>
</comment>
<dbReference type="EMBL" id="MDYQ01000184">
    <property type="protein sequence ID" value="PRP79408.1"/>
    <property type="molecule type" value="Genomic_DNA"/>
</dbReference>
<dbReference type="AlphaFoldDB" id="A0A2P6N635"/>
<evidence type="ECO:0000256" key="3">
    <source>
        <dbReference type="ARBA" id="ARBA00022630"/>
    </source>
</evidence>
<proteinExistence type="inferred from homology"/>
<keyword evidence="3 5" id="KW-0285">Flavoprotein</keyword>
<dbReference type="InterPro" id="IPR007867">
    <property type="entry name" value="GMC_OxRtase_C"/>
</dbReference>
<accession>A0A2P6N635</accession>
<keyword evidence="6" id="KW-1133">Transmembrane helix</keyword>
<dbReference type="SUPFAM" id="SSF51905">
    <property type="entry name" value="FAD/NAD(P)-binding domain"/>
    <property type="match status" value="1"/>
</dbReference>
<evidence type="ECO:0000256" key="5">
    <source>
        <dbReference type="RuleBase" id="RU003968"/>
    </source>
</evidence>
<evidence type="ECO:0000256" key="6">
    <source>
        <dbReference type="SAM" id="Phobius"/>
    </source>
</evidence>
<keyword evidence="6" id="KW-0472">Membrane</keyword>
<dbReference type="InParanoid" id="A0A2P6N635"/>
<keyword evidence="9" id="KW-1185">Reference proteome</keyword>
<evidence type="ECO:0000259" key="7">
    <source>
        <dbReference type="PROSITE" id="PS00623"/>
    </source>
</evidence>
<protein>
    <submittedName>
        <fullName evidence="8">Putative GMC-type oxidoreductase</fullName>
    </submittedName>
</protein>
<evidence type="ECO:0000256" key="1">
    <source>
        <dbReference type="ARBA" id="ARBA00001974"/>
    </source>
</evidence>
<keyword evidence="4 5" id="KW-0274">FAD</keyword>
<dbReference type="OrthoDB" id="20088at2759"/>
<dbReference type="PANTHER" id="PTHR11552">
    <property type="entry name" value="GLUCOSE-METHANOL-CHOLINE GMC OXIDOREDUCTASE"/>
    <property type="match status" value="1"/>
</dbReference>
<comment type="caution">
    <text evidence="8">The sequence shown here is derived from an EMBL/GenBank/DDBJ whole genome shotgun (WGS) entry which is preliminary data.</text>
</comment>